<name>A0A839VAU6_9GAMM</name>
<dbReference type="EMBL" id="JACHXP010000003">
    <property type="protein sequence ID" value="MBB3189626.1"/>
    <property type="molecule type" value="Genomic_DNA"/>
</dbReference>
<proteinExistence type="predicted"/>
<comment type="caution">
    <text evidence="1">The sequence shown here is derived from an EMBL/GenBank/DDBJ whole genome shotgun (WGS) entry which is preliminary data.</text>
</comment>
<dbReference type="Proteomes" id="UP000547614">
    <property type="component" value="Unassembled WGS sequence"/>
</dbReference>
<dbReference type="RefSeq" id="WP_183324370.1">
    <property type="nucleotide sequence ID" value="NZ_JACHXP010000003.1"/>
</dbReference>
<evidence type="ECO:0000313" key="1">
    <source>
        <dbReference type="EMBL" id="MBB3189626.1"/>
    </source>
</evidence>
<evidence type="ECO:0000313" key="2">
    <source>
        <dbReference type="Proteomes" id="UP000547614"/>
    </source>
</evidence>
<gene>
    <name evidence="1" type="ORF">FHR94_000850</name>
</gene>
<dbReference type="AlphaFoldDB" id="A0A839VAU6"/>
<sequence length="71" mass="7546">MKTGNPAGSNPERFLVDASIDGSIILLGARRSALGARRSALGVWQGRVAHARIIGQPGHRDRRDARASKTA</sequence>
<keyword evidence="2" id="KW-1185">Reference proteome</keyword>
<reference evidence="1 2" key="1">
    <citation type="submission" date="2020-08" db="EMBL/GenBank/DDBJ databases">
        <title>Genomic Encyclopedia of Type Strains, Phase III (KMG-III): the genomes of soil and plant-associated and newly described type strains.</title>
        <authorList>
            <person name="Whitman W."/>
        </authorList>
    </citation>
    <scope>NUCLEOTIDE SEQUENCE [LARGE SCALE GENOMIC DNA]</scope>
    <source>
        <strain evidence="1 2">CECT 7282</strain>
    </source>
</reference>
<organism evidence="1 2">
    <name type="scientific">Halomonas cerina</name>
    <dbReference type="NCBI Taxonomy" id="447424"/>
    <lineage>
        <taxon>Bacteria</taxon>
        <taxon>Pseudomonadati</taxon>
        <taxon>Pseudomonadota</taxon>
        <taxon>Gammaproteobacteria</taxon>
        <taxon>Oceanospirillales</taxon>
        <taxon>Halomonadaceae</taxon>
        <taxon>Halomonas</taxon>
    </lineage>
</organism>
<accession>A0A839VAU6</accession>
<protein>
    <submittedName>
        <fullName evidence="1">Uncharacterized protein</fullName>
    </submittedName>
</protein>